<evidence type="ECO:0000313" key="3">
    <source>
        <dbReference type="EMBL" id="MBJ7598675.1"/>
    </source>
</evidence>
<dbReference type="GO" id="GO:0005524">
    <property type="term" value="F:ATP binding"/>
    <property type="evidence" value="ECO:0007669"/>
    <property type="project" value="TreeGrafter"/>
</dbReference>
<comment type="caution">
    <text evidence="3">The sequence shown here is derived from an EMBL/GenBank/DDBJ whole genome shotgun (WGS) entry which is preliminary data.</text>
</comment>
<dbReference type="GO" id="GO:0009898">
    <property type="term" value="C:cytoplasmic side of plasma membrane"/>
    <property type="evidence" value="ECO:0007669"/>
    <property type="project" value="TreeGrafter"/>
</dbReference>
<dbReference type="Proteomes" id="UP000612893">
    <property type="component" value="Unassembled WGS sequence"/>
</dbReference>
<evidence type="ECO:0000259" key="2">
    <source>
        <dbReference type="Pfam" id="PF01656"/>
    </source>
</evidence>
<dbReference type="Pfam" id="PF08817">
    <property type="entry name" value="YukD"/>
    <property type="match status" value="1"/>
</dbReference>
<dbReference type="AlphaFoldDB" id="A0A934K5A9"/>
<dbReference type="GO" id="GO:0016887">
    <property type="term" value="F:ATP hydrolysis activity"/>
    <property type="evidence" value="ECO:0007669"/>
    <property type="project" value="TreeGrafter"/>
</dbReference>
<dbReference type="Gene3D" id="3.10.20.90">
    <property type="entry name" value="Phosphatidylinositol 3-kinase Catalytic Subunit, Chain A, domain 1"/>
    <property type="match status" value="1"/>
</dbReference>
<name>A0A934K5A9_9BACT</name>
<reference evidence="3" key="1">
    <citation type="submission" date="2020-10" db="EMBL/GenBank/DDBJ databases">
        <title>Ca. Dormibacterota MAGs.</title>
        <authorList>
            <person name="Montgomery K."/>
        </authorList>
    </citation>
    <scope>NUCLEOTIDE SEQUENCE [LARGE SCALE GENOMIC DNA]</scope>
    <source>
        <strain evidence="3">SC8812_S17_10</strain>
    </source>
</reference>
<evidence type="ECO:0000256" key="1">
    <source>
        <dbReference type="SAM" id="MobiDB-lite"/>
    </source>
</evidence>
<dbReference type="SUPFAM" id="SSF52540">
    <property type="entry name" value="P-loop containing nucleoside triphosphate hydrolases"/>
    <property type="match status" value="1"/>
</dbReference>
<dbReference type="InterPro" id="IPR024962">
    <property type="entry name" value="YukD-like"/>
</dbReference>
<keyword evidence="4" id="KW-1185">Reference proteome</keyword>
<dbReference type="PANTHER" id="PTHR43384">
    <property type="entry name" value="SEPTUM SITE-DETERMINING PROTEIN MIND HOMOLOG, CHLOROPLASTIC-RELATED"/>
    <property type="match status" value="1"/>
</dbReference>
<dbReference type="EMBL" id="JAEKNR010000120">
    <property type="protein sequence ID" value="MBJ7598675.1"/>
    <property type="molecule type" value="Genomic_DNA"/>
</dbReference>
<proteinExistence type="predicted"/>
<dbReference type="InterPro" id="IPR027417">
    <property type="entry name" value="P-loop_NTPase"/>
</dbReference>
<dbReference type="InterPro" id="IPR002586">
    <property type="entry name" value="CobQ/CobB/MinD/ParA_Nub-bd_dom"/>
</dbReference>
<gene>
    <name evidence="3" type="ORF">JF922_11405</name>
</gene>
<dbReference type="GO" id="GO:0051782">
    <property type="term" value="P:negative regulation of cell division"/>
    <property type="evidence" value="ECO:0007669"/>
    <property type="project" value="TreeGrafter"/>
</dbReference>
<feature type="domain" description="CobQ/CobB/MinD/ParA nucleotide binding" evidence="2">
    <location>
        <begin position="209"/>
        <end position="337"/>
    </location>
</feature>
<sequence length="454" mass="48720">MKEQFEISVDTVLVAVQGPDRRLNVEVPTESPVGDLLPELVRVLGGQDLGEDVDRPTWGLGYAGSAPFPAETTLAQQGVIDGALLTLQPLTVWRQQLEAALLDGAPRAAPAPYVGPRARTRSLLPQEVTISTRLQSAARAVIEAQTPAAAAEQEPADEDASRRVAPQRLTIQHRPSLAQRLRISWRDTDYLNRLERVVQAPLLRRCVTIAVMSPKGGVGKTTTTALLGALFALLRRDRIVAVDTNPDFGSLGRSLAPAHQVFVDDLLEVLDDPQLTVTALDANLGRGAHGLMVLPSPVDPIRMARLHEDAYEKVVRRLQDLVGVVLMDCGTGLHEPTSKAALKTADQVVLVTDAEPATASIVAEAAALLRQEGVPLYLLVNKMPSAGSRLDVGALEAYIPQARGLVVLPSNQRAASQLATGIFDWRDAPAGWKRAIREVAAALVADWPELGATI</sequence>
<dbReference type="Pfam" id="PF01656">
    <property type="entry name" value="CbiA"/>
    <property type="match status" value="1"/>
</dbReference>
<accession>A0A934K5A9</accession>
<feature type="region of interest" description="Disordered" evidence="1">
    <location>
        <begin position="145"/>
        <end position="164"/>
    </location>
</feature>
<dbReference type="Gene3D" id="3.40.50.300">
    <property type="entry name" value="P-loop containing nucleotide triphosphate hydrolases"/>
    <property type="match status" value="1"/>
</dbReference>
<protein>
    <submittedName>
        <fullName evidence="3">AAA family ATPase</fullName>
    </submittedName>
</protein>
<dbReference type="PANTHER" id="PTHR43384:SF14">
    <property type="entry name" value="ESX-1 SECRETION-ASSOCIATED PROTEIN ESPI"/>
    <property type="match status" value="1"/>
</dbReference>
<dbReference type="InterPro" id="IPR050625">
    <property type="entry name" value="ParA/MinD_ATPase"/>
</dbReference>
<organism evidence="3 4">
    <name type="scientific">Candidatus Nephthysia bennettiae</name>
    <dbReference type="NCBI Taxonomy" id="3127016"/>
    <lineage>
        <taxon>Bacteria</taxon>
        <taxon>Bacillati</taxon>
        <taxon>Candidatus Dormiibacterota</taxon>
        <taxon>Candidatus Dormibacteria</taxon>
        <taxon>Candidatus Dormibacterales</taxon>
        <taxon>Candidatus Dormibacteraceae</taxon>
        <taxon>Candidatus Nephthysia</taxon>
    </lineage>
</organism>
<dbReference type="GO" id="GO:0005829">
    <property type="term" value="C:cytosol"/>
    <property type="evidence" value="ECO:0007669"/>
    <property type="project" value="TreeGrafter"/>
</dbReference>
<dbReference type="RefSeq" id="WP_338201877.1">
    <property type="nucleotide sequence ID" value="NZ_JAEKNR010000120.1"/>
</dbReference>
<evidence type="ECO:0000313" key="4">
    <source>
        <dbReference type="Proteomes" id="UP000612893"/>
    </source>
</evidence>